<sequence length="365" mass="41374">SGLARYNHSYALSLPSAEALASENISIQNNGNFELYTRCQDSNGNSNTATFQFRYCVDQGPDTTPPLIVATSLLNNAPIAFSQSSIDLEVYVNEPAECRWDHNDRSYESMEQSMSCSTSVFEFNAQMLYKCSTTLTGLKDRTENNFYFRCKDKPNSPESERNENIESYEFTLIGTRPLVIDSVEPDDEVIKDSTTPIKVTIKALTSSGYKEGESICYYSDSGNDNDYIKFFNTNSFTHSQELFLSEGEYEYFVRCIDLGGNADTNKINFVVETDLASPLVVRAYKEDNFLKLITNEKAECVYSTFGCNYEFTEGTQINVIDERNHFTDWNTNLNLYVKCQDNFGNQPLPNQCSIVVRASDFEKTL</sequence>
<dbReference type="AlphaFoldDB" id="A0A0F8ZE24"/>
<feature type="non-terminal residue" evidence="1">
    <location>
        <position position="1"/>
    </location>
</feature>
<name>A0A0F8ZE24_9ZZZZ</name>
<protein>
    <submittedName>
        <fullName evidence="1">Uncharacterized protein</fullName>
    </submittedName>
</protein>
<evidence type="ECO:0000313" key="1">
    <source>
        <dbReference type="EMBL" id="KKK91988.1"/>
    </source>
</evidence>
<organism evidence="1">
    <name type="scientific">marine sediment metagenome</name>
    <dbReference type="NCBI Taxonomy" id="412755"/>
    <lineage>
        <taxon>unclassified sequences</taxon>
        <taxon>metagenomes</taxon>
        <taxon>ecological metagenomes</taxon>
    </lineage>
</organism>
<dbReference type="EMBL" id="LAZR01048412">
    <property type="protein sequence ID" value="KKK91988.1"/>
    <property type="molecule type" value="Genomic_DNA"/>
</dbReference>
<reference evidence="1" key="1">
    <citation type="journal article" date="2015" name="Nature">
        <title>Complex archaea that bridge the gap between prokaryotes and eukaryotes.</title>
        <authorList>
            <person name="Spang A."/>
            <person name="Saw J.H."/>
            <person name="Jorgensen S.L."/>
            <person name="Zaremba-Niedzwiedzka K."/>
            <person name="Martijn J."/>
            <person name="Lind A.E."/>
            <person name="van Eijk R."/>
            <person name="Schleper C."/>
            <person name="Guy L."/>
            <person name="Ettema T.J."/>
        </authorList>
    </citation>
    <scope>NUCLEOTIDE SEQUENCE</scope>
</reference>
<accession>A0A0F8ZE24</accession>
<gene>
    <name evidence="1" type="ORF">LCGC14_2707440</name>
</gene>
<proteinExistence type="predicted"/>
<comment type="caution">
    <text evidence="1">The sequence shown here is derived from an EMBL/GenBank/DDBJ whole genome shotgun (WGS) entry which is preliminary data.</text>
</comment>